<dbReference type="EMBL" id="CP024176">
    <property type="protein sequence ID" value="ATQ82876.1"/>
    <property type="molecule type" value="Genomic_DNA"/>
</dbReference>
<proteinExistence type="predicted"/>
<gene>
    <name evidence="1" type="ORF">YHS_02985</name>
</gene>
<evidence type="ECO:0000313" key="1">
    <source>
        <dbReference type="EMBL" id="ATQ82876.1"/>
    </source>
</evidence>
<protein>
    <submittedName>
        <fullName evidence="1">Uncharacterized protein</fullName>
    </submittedName>
</protein>
<organism evidence="1">
    <name type="scientific">Faucicola osloensis</name>
    <name type="common">Moraxella osloensis</name>
    <dbReference type="NCBI Taxonomy" id="34062"/>
    <lineage>
        <taxon>Bacteria</taxon>
        <taxon>Pseudomonadati</taxon>
        <taxon>Pseudomonadota</taxon>
        <taxon>Gammaproteobacteria</taxon>
        <taxon>Moraxellales</taxon>
        <taxon>Moraxellaceae</taxon>
        <taxon>Faucicola</taxon>
    </lineage>
</organism>
<dbReference type="AlphaFoldDB" id="A0AAD0EWP6"/>
<accession>A0AAD0EWP6</accession>
<reference evidence="1" key="1">
    <citation type="submission" date="2017-11" db="EMBL/GenBank/DDBJ databases">
        <title>Complete Genome Sequence from Moraxella oslensis YHS isolated from human skin.</title>
        <authorList>
            <person name="Lee K."/>
            <person name="Lim J.Y."/>
            <person name="Hwang I."/>
        </authorList>
    </citation>
    <scope>NUCLEOTIDE SEQUENCE</scope>
    <source>
        <strain evidence="1">YHS</strain>
    </source>
</reference>
<sequence length="403" mass="47794">MNNEFNIDLWISKLNKREVSFLLYLFQQSYPKLIIDNNHSYLKSIIDQIDFNIYGYYPKVLDNTLKGGLVPQNYLDWIIEDLRNSIWFYGYYGIFPLVNYIHFQLNPMPSFIDNLILNIDIITLPNNYNELNRNQYFKNMSFPPLNINNQEPFQKQENLSEINDKEDNTSNLQTMDLAAKRYREYTDSADSKIPKYENLTISQCQALNTEDNLTQSETIDEATEIFDSNKHLDNITPYHQQSQYGLIEKTAYFNRARVVFIETRTHPKDLEWIDKSNHSQLIWAIDYLKKNNFLISPLNFYPNDAKQMFAQICASIDLIAIREKIASGNLAYSPIQELFLQKMRNSWHQKNFRDKKESNSALQSIMSKKEYMQLEKLSRYHGLKPLEFINQLVDSEYQSIFKR</sequence>
<name>A0AAD0EWP6_FAUOS</name>